<dbReference type="PROSITE" id="PS50088">
    <property type="entry name" value="ANK_REPEAT"/>
    <property type="match status" value="2"/>
</dbReference>
<dbReference type="EMBL" id="CAJJDP010000056">
    <property type="protein sequence ID" value="CAD8171150.1"/>
    <property type="molecule type" value="Genomic_DNA"/>
</dbReference>
<protein>
    <submittedName>
        <fullName evidence="3">Uncharacterized protein</fullName>
    </submittedName>
</protein>
<feature type="region of interest" description="Disordered" evidence="2">
    <location>
        <begin position="538"/>
        <end position="607"/>
    </location>
</feature>
<dbReference type="AlphaFoldDB" id="A0A8S1V1D2"/>
<feature type="compositionally biased region" description="Low complexity" evidence="2">
    <location>
        <begin position="875"/>
        <end position="894"/>
    </location>
</feature>
<feature type="repeat" description="ANK" evidence="1">
    <location>
        <begin position="992"/>
        <end position="1024"/>
    </location>
</feature>
<proteinExistence type="predicted"/>
<name>A0A8S1V1D2_PAROT</name>
<dbReference type="SMART" id="SM00248">
    <property type="entry name" value="ANK"/>
    <property type="match status" value="2"/>
</dbReference>
<feature type="region of interest" description="Disordered" evidence="2">
    <location>
        <begin position="138"/>
        <end position="157"/>
    </location>
</feature>
<feature type="region of interest" description="Disordered" evidence="2">
    <location>
        <begin position="851"/>
        <end position="894"/>
    </location>
</feature>
<keyword evidence="4" id="KW-1185">Reference proteome</keyword>
<dbReference type="OMA" id="CEDFHME"/>
<evidence type="ECO:0000313" key="3">
    <source>
        <dbReference type="EMBL" id="CAD8171150.1"/>
    </source>
</evidence>
<dbReference type="GO" id="GO:0005634">
    <property type="term" value="C:nucleus"/>
    <property type="evidence" value="ECO:0007669"/>
    <property type="project" value="TreeGrafter"/>
</dbReference>
<dbReference type="PANTHER" id="PTHR24183:SF1">
    <property type="entry name" value="FIBRONECTIN TYPE 3 AND ANKYRIN REPEAT DOMAINS PROTEIN 1"/>
    <property type="match status" value="1"/>
</dbReference>
<feature type="compositionally biased region" description="Low complexity" evidence="2">
    <location>
        <begin position="851"/>
        <end position="864"/>
    </location>
</feature>
<evidence type="ECO:0000256" key="1">
    <source>
        <dbReference type="PROSITE-ProRule" id="PRU00023"/>
    </source>
</evidence>
<evidence type="ECO:0000313" key="4">
    <source>
        <dbReference type="Proteomes" id="UP000683925"/>
    </source>
</evidence>
<feature type="region of interest" description="Disordered" evidence="2">
    <location>
        <begin position="741"/>
        <end position="784"/>
    </location>
</feature>
<dbReference type="PROSITE" id="PS50297">
    <property type="entry name" value="ANK_REP_REGION"/>
    <property type="match status" value="2"/>
</dbReference>
<dbReference type="Pfam" id="PF12796">
    <property type="entry name" value="Ank_2"/>
    <property type="match status" value="1"/>
</dbReference>
<feature type="compositionally biased region" description="Basic and acidic residues" evidence="2">
    <location>
        <begin position="756"/>
        <end position="766"/>
    </location>
</feature>
<feature type="compositionally biased region" description="Basic and acidic residues" evidence="2">
    <location>
        <begin position="138"/>
        <end position="152"/>
    </location>
</feature>
<dbReference type="Proteomes" id="UP000683925">
    <property type="component" value="Unassembled WGS sequence"/>
</dbReference>
<feature type="compositionally biased region" description="Basic residues" evidence="2">
    <location>
        <begin position="580"/>
        <end position="589"/>
    </location>
</feature>
<keyword evidence="1" id="KW-0040">ANK repeat</keyword>
<comment type="caution">
    <text evidence="3">The sequence shown here is derived from an EMBL/GenBank/DDBJ whole genome shotgun (WGS) entry which is preliminary data.</text>
</comment>
<feature type="repeat" description="ANK" evidence="1">
    <location>
        <begin position="1026"/>
        <end position="1058"/>
    </location>
</feature>
<accession>A0A8S1V1D2</accession>
<dbReference type="OrthoDB" id="71307at2759"/>
<sequence>MNYANPFSLSSHGSFLSPRETPSILTSFLSQNQSIRSAQSNPIKLSFIQHPKHTKKTDLVSPRSKMVTLHEDKKPKNKNFERIKYVSEHSTTPYLCISKKHPQIRIPILPKLSPEPKMEVQRMPYINIMTEPTAAIEEHSDEGRSNGEKSIDNSKSNNLLHVSETTHNFEDQLSTSKLSLKSRFKSAVQKSFRSPPRKSLFNLLISHEFNTLQENERKSIQIKFEPGNQVLASKIIYLKKSKWKQQCIKTQEIKRQSRFINVEQFSVSTKAFQRKINLIHGTNSRSLISIESFSLLPKSSRKSAISIASKLQNNIQSGISDNLIDKNEESVLRQNNNKESKPVQFNITVTFQNTDIAAYQFNKPKYIYHHNEEIQQLQSVSPKATPKILPMTLLQSNNHISLASTKKLDYNSTFVNLKTKRLSRLSVQQGVTQDEVQKIEQQTEFNKPGLFFRVYYQNKLYKLMQKSNYTKENLVEIEQGFRPKFVPPNTNTIMSNVYTMMSTTEQGIRQRKITNESLADKIQFTGIKFPKYQIESEKPPFDYYNESSQEGTESSDDSESQVSLNQFLESPLDPSQPLQKNKKLSKRKKSLQEISNEQDDQTHFFKDQPTDYKQLSTGSLVLIKKIREAFHVPLTIQPILNILESSAKNRLLSYSVSVCEDFHMEIVKDIDQIANQKLLKFQKNSQLNSMVFQAIEMRYSQIFIGRYVSQTRMIDVEHQDPVVQATILEIQEKIDQPQSNQLQQQFSQIKSQKKNSSKDSVKDSNSKKPQPGGKMKQSQRYLTKQDSLQVHQFQSWNRRAMQSGDLSNTLQQSNQQNSNFFTQASTVLITKPTQTSQQSVFRVMSSKHIDLNSSQQDASSSLNSSEKEETPQSGQVQRNPQTQSQTQPQQPQLIQTSAQNQINSGRNLRLDEDSQQEPNEQYDLDHLQNNMNYLSMYMNSLRMRTHIKESSRRQKLDQIQQINLAIYDHNFTEFIDNIQFIPETQLDTPLQNGNTFLILAAQCGCIEIVHELIKRGADINIQNKDDGNTAVHLALAYGHYKIADLLMEAGGSTHIINRKGQNAWGIL</sequence>
<gene>
    <name evidence="3" type="ORF">POCTA_138.1.T0570251</name>
</gene>
<evidence type="ECO:0000256" key="2">
    <source>
        <dbReference type="SAM" id="MobiDB-lite"/>
    </source>
</evidence>
<feature type="compositionally biased region" description="Low complexity" evidence="2">
    <location>
        <begin position="741"/>
        <end position="750"/>
    </location>
</feature>
<reference evidence="3" key="1">
    <citation type="submission" date="2021-01" db="EMBL/GenBank/DDBJ databases">
        <authorList>
            <consortium name="Genoscope - CEA"/>
            <person name="William W."/>
        </authorList>
    </citation>
    <scope>NUCLEOTIDE SEQUENCE</scope>
</reference>
<dbReference type="InterPro" id="IPR002110">
    <property type="entry name" value="Ankyrin_rpt"/>
</dbReference>
<organism evidence="3 4">
    <name type="scientific">Paramecium octaurelia</name>
    <dbReference type="NCBI Taxonomy" id="43137"/>
    <lineage>
        <taxon>Eukaryota</taxon>
        <taxon>Sar</taxon>
        <taxon>Alveolata</taxon>
        <taxon>Ciliophora</taxon>
        <taxon>Intramacronucleata</taxon>
        <taxon>Oligohymenophorea</taxon>
        <taxon>Peniculida</taxon>
        <taxon>Parameciidae</taxon>
        <taxon>Paramecium</taxon>
    </lineage>
</organism>
<dbReference type="PANTHER" id="PTHR24183">
    <property type="entry name" value="FIBRONECTIN TYPE 3 AND ANKYRIN REPEAT DOMAINS PROTEIN 1"/>
    <property type="match status" value="1"/>
</dbReference>